<proteinExistence type="predicted"/>
<reference evidence="1" key="2">
    <citation type="journal article" date="2021" name="Front. Microbiol.">
        <title>Aerobic Denitrification and Heterotrophic Sulfur Oxidation in the Genus Halomonas Revealed by Six Novel Species Characterizations and Genome-Based Analysis.</title>
        <authorList>
            <person name="Wang L."/>
            <person name="Shao Z."/>
        </authorList>
    </citation>
    <scope>NUCLEOTIDE SEQUENCE</scope>
    <source>
        <strain evidence="1">MCCC 1A05776</strain>
    </source>
</reference>
<organism evidence="1 2">
    <name type="scientific">Billgrantia desiderata</name>
    <dbReference type="NCBI Taxonomy" id="52021"/>
    <lineage>
        <taxon>Bacteria</taxon>
        <taxon>Pseudomonadati</taxon>
        <taxon>Pseudomonadota</taxon>
        <taxon>Gammaproteobacteria</taxon>
        <taxon>Oceanospirillales</taxon>
        <taxon>Halomonadaceae</taxon>
        <taxon>Billgrantia</taxon>
    </lineage>
</organism>
<dbReference type="Proteomes" id="UP001320178">
    <property type="component" value="Unassembled WGS sequence"/>
</dbReference>
<comment type="caution">
    <text evidence="1">The sequence shown here is derived from an EMBL/GenBank/DDBJ whole genome shotgun (WGS) entry which is preliminary data.</text>
</comment>
<accession>A0AAW4YSM0</accession>
<dbReference type="EMBL" id="JABFTS010000002">
    <property type="protein sequence ID" value="MCE8051267.1"/>
    <property type="molecule type" value="Genomic_DNA"/>
</dbReference>
<dbReference type="AlphaFoldDB" id="A0AAW4YSM0"/>
<gene>
    <name evidence="1" type="ORF">HOP61_08185</name>
</gene>
<protein>
    <submittedName>
        <fullName evidence="1">Uncharacterized protein</fullName>
    </submittedName>
</protein>
<evidence type="ECO:0000313" key="2">
    <source>
        <dbReference type="Proteomes" id="UP001320178"/>
    </source>
</evidence>
<sequence>MPVRQLIWDLNAIYFVSNQHTLKLEALADRPPTSDADRYDEASYICVHEPETSGPFSDAGEEGYWYRVLARDIRIDKVELVRSYIGTPGSVLIRPNRRELSSVTVTPVDCGALITTELGILPAVQLGHSFGFSHWPELRFYSRGEVKSELDGNYEILQLGGQ</sequence>
<evidence type="ECO:0000313" key="1">
    <source>
        <dbReference type="EMBL" id="MCE8051267.1"/>
    </source>
</evidence>
<reference evidence="1" key="1">
    <citation type="submission" date="2020-05" db="EMBL/GenBank/DDBJ databases">
        <authorList>
            <person name="Wang L."/>
            <person name="Shao Z."/>
        </authorList>
    </citation>
    <scope>NUCLEOTIDE SEQUENCE</scope>
    <source>
        <strain evidence="1">MCCC 1A05776</strain>
    </source>
</reference>
<name>A0AAW4YSM0_9GAMM</name>